<keyword evidence="4 10" id="KW-0699">rRNA-binding</keyword>
<evidence type="ECO:0000313" key="14">
    <source>
        <dbReference type="EMBL" id="WOK08139.1"/>
    </source>
</evidence>
<reference evidence="14 15" key="1">
    <citation type="journal article" date="2023" name="Microbiol. Resour. Announc.">
        <title>Complete Genome Sequence of Imperialibacter roseus strain P4T.</title>
        <authorList>
            <person name="Tizabi D.R."/>
            <person name="Bachvaroff T."/>
            <person name="Hill R.T."/>
        </authorList>
    </citation>
    <scope>NUCLEOTIDE SEQUENCE [LARGE SCALE GENOMIC DNA]</scope>
    <source>
        <strain evidence="14 15">P4T</strain>
    </source>
</reference>
<evidence type="ECO:0000259" key="12">
    <source>
        <dbReference type="PROSITE" id="PS50936"/>
    </source>
</evidence>
<keyword evidence="1 10" id="KW-0963">Cytoplasm</keyword>
<feature type="binding site" evidence="10">
    <location>
        <position position="269"/>
    </location>
    <ligand>
        <name>Zn(2+)</name>
        <dbReference type="ChEBI" id="CHEBI:29105"/>
    </ligand>
</feature>
<evidence type="ECO:0000256" key="5">
    <source>
        <dbReference type="ARBA" id="ARBA00022741"/>
    </source>
</evidence>
<keyword evidence="7 10" id="KW-0862">Zinc</keyword>
<keyword evidence="11" id="KW-1133">Transmembrane helix</keyword>
<dbReference type="InterPro" id="IPR012340">
    <property type="entry name" value="NA-bd_OB-fold"/>
</dbReference>
<dbReference type="InterPro" id="IPR027417">
    <property type="entry name" value="P-loop_NTPase"/>
</dbReference>
<evidence type="ECO:0000256" key="3">
    <source>
        <dbReference type="ARBA" id="ARBA00022723"/>
    </source>
</evidence>
<dbReference type="InterPro" id="IPR031944">
    <property type="entry name" value="RsgA_N"/>
</dbReference>
<evidence type="ECO:0000256" key="7">
    <source>
        <dbReference type="ARBA" id="ARBA00022833"/>
    </source>
</evidence>
<evidence type="ECO:0000313" key="15">
    <source>
        <dbReference type="Proteomes" id="UP001302349"/>
    </source>
</evidence>
<organism evidence="14 15">
    <name type="scientific">Imperialibacter roseus</name>
    <dbReference type="NCBI Taxonomy" id="1324217"/>
    <lineage>
        <taxon>Bacteria</taxon>
        <taxon>Pseudomonadati</taxon>
        <taxon>Bacteroidota</taxon>
        <taxon>Cytophagia</taxon>
        <taxon>Cytophagales</taxon>
        <taxon>Flammeovirgaceae</taxon>
        <taxon>Imperialibacter</taxon>
    </lineage>
</organism>
<feature type="domain" description="EngC GTPase" evidence="12">
    <location>
        <begin position="88"/>
        <end position="238"/>
    </location>
</feature>
<feature type="binding site" evidence="10">
    <location>
        <begin position="182"/>
        <end position="190"/>
    </location>
    <ligand>
        <name>GTP</name>
        <dbReference type="ChEBI" id="CHEBI:37565"/>
    </ligand>
</feature>
<dbReference type="SUPFAM" id="SSF52540">
    <property type="entry name" value="P-loop containing nucleoside triphosphate hydrolases"/>
    <property type="match status" value="1"/>
</dbReference>
<evidence type="ECO:0000256" key="8">
    <source>
        <dbReference type="ARBA" id="ARBA00022884"/>
    </source>
</evidence>
<evidence type="ECO:0000256" key="10">
    <source>
        <dbReference type="HAMAP-Rule" id="MF_01820"/>
    </source>
</evidence>
<dbReference type="EC" id="3.6.1.-" evidence="10"/>
<dbReference type="PROSITE" id="PS51721">
    <property type="entry name" value="G_CP"/>
    <property type="match status" value="1"/>
</dbReference>
<comment type="function">
    <text evidence="10">One of several proteins that assist in the late maturation steps of the functional core of the 30S ribosomal subunit. Helps release RbfA from mature subunits. May play a role in the assembly of ribosomal proteins into the subunit. Circularly permuted GTPase that catalyzes slow GTP hydrolysis, GTPase activity is stimulated by the 30S ribosomal subunit.</text>
</comment>
<evidence type="ECO:0000256" key="1">
    <source>
        <dbReference type="ARBA" id="ARBA00022490"/>
    </source>
</evidence>
<feature type="binding site" evidence="10">
    <location>
        <position position="277"/>
    </location>
    <ligand>
        <name>Zn(2+)</name>
        <dbReference type="ChEBI" id="CHEBI:29105"/>
    </ligand>
</feature>
<evidence type="ECO:0000256" key="6">
    <source>
        <dbReference type="ARBA" id="ARBA00022801"/>
    </source>
</evidence>
<dbReference type="EMBL" id="CP136051">
    <property type="protein sequence ID" value="WOK08139.1"/>
    <property type="molecule type" value="Genomic_DNA"/>
</dbReference>
<keyword evidence="11" id="KW-0812">Transmembrane</keyword>
<dbReference type="NCBIfam" id="TIGR00157">
    <property type="entry name" value="ribosome small subunit-dependent GTPase A"/>
    <property type="match status" value="1"/>
</dbReference>
<name>A0ABZ0IUS1_9BACT</name>
<dbReference type="InterPro" id="IPR004881">
    <property type="entry name" value="Ribosome_biogen_GTPase_RsgA"/>
</dbReference>
<dbReference type="SUPFAM" id="SSF50249">
    <property type="entry name" value="Nucleic acid-binding proteins"/>
    <property type="match status" value="1"/>
</dbReference>
<dbReference type="Proteomes" id="UP001302349">
    <property type="component" value="Chromosome"/>
</dbReference>
<sequence length="307" mass="34857">MKGRVIKSTGSWYSVLLENKEVVNCRLRGKFKLDKQKVTNPVTVGDWVEILVEPSSDTEYIITDIYPRDNYIIRKSPKKLAYGHLLASNIDLAVLVASVVYPKTSTGFIDRFLVTAEAYRIPSLILFNKKDLWDEEARSFVEEMVNTYKSIGYSSLIMSSFNDVDIQKLREVLHGKTSLFSGHSGVGKSTLLNKLTGNITQKTQEVSDFANKGVHTTTFAEMFEIEKNTFVIDTPGIKELALAEIEEEELSHYFPEMRELIGQCKYHNCTHTHEPGCAIVEALNNGKVPASRYNSYLSMYDDEDNRR</sequence>
<dbReference type="Gene3D" id="1.10.40.50">
    <property type="entry name" value="Probable gtpase engc, domain 3"/>
    <property type="match status" value="1"/>
</dbReference>
<comment type="similarity">
    <text evidence="10">Belongs to the TRAFAC class YlqF/YawG GTPase family. RsgA subfamily.</text>
</comment>
<keyword evidence="2 10" id="KW-0690">Ribosome biogenesis</keyword>
<dbReference type="Gene3D" id="3.40.50.300">
    <property type="entry name" value="P-loop containing nucleotide triphosphate hydrolases"/>
    <property type="match status" value="1"/>
</dbReference>
<evidence type="ECO:0000256" key="4">
    <source>
        <dbReference type="ARBA" id="ARBA00022730"/>
    </source>
</evidence>
<evidence type="ECO:0000256" key="11">
    <source>
        <dbReference type="SAM" id="Phobius"/>
    </source>
</evidence>
<proteinExistence type="inferred from homology"/>
<keyword evidence="15" id="KW-1185">Reference proteome</keyword>
<gene>
    <name evidence="10 14" type="primary">rsgA</name>
    <name evidence="14" type="ORF">RT717_05760</name>
</gene>
<dbReference type="InterPro" id="IPR010914">
    <property type="entry name" value="RsgA_GTPase_dom"/>
</dbReference>
<evidence type="ECO:0000256" key="2">
    <source>
        <dbReference type="ARBA" id="ARBA00022517"/>
    </source>
</evidence>
<dbReference type="HAMAP" id="MF_01820">
    <property type="entry name" value="GTPase_RsgA"/>
    <property type="match status" value="1"/>
</dbReference>
<evidence type="ECO:0000259" key="13">
    <source>
        <dbReference type="PROSITE" id="PS51721"/>
    </source>
</evidence>
<dbReference type="Gene3D" id="2.40.50.140">
    <property type="entry name" value="Nucleic acid-binding proteins"/>
    <property type="match status" value="1"/>
</dbReference>
<feature type="binding site" evidence="10">
    <location>
        <position position="271"/>
    </location>
    <ligand>
        <name>Zn(2+)</name>
        <dbReference type="ChEBI" id="CHEBI:29105"/>
    </ligand>
</feature>
<evidence type="ECO:0000256" key="9">
    <source>
        <dbReference type="ARBA" id="ARBA00023134"/>
    </source>
</evidence>
<dbReference type="PROSITE" id="PS50936">
    <property type="entry name" value="ENGC_GTPASE"/>
    <property type="match status" value="1"/>
</dbReference>
<keyword evidence="8 10" id="KW-0694">RNA-binding</keyword>
<keyword evidence="5 10" id="KW-0547">Nucleotide-binding</keyword>
<comment type="cofactor">
    <cofactor evidence="10">
        <name>Zn(2+)</name>
        <dbReference type="ChEBI" id="CHEBI:29105"/>
    </cofactor>
    <text evidence="10">Binds 1 zinc ion per subunit.</text>
</comment>
<dbReference type="CDD" id="cd01854">
    <property type="entry name" value="YjeQ_EngC"/>
    <property type="match status" value="1"/>
</dbReference>
<keyword evidence="3 10" id="KW-0479">Metal-binding</keyword>
<comment type="subunit">
    <text evidence="10">Monomer. Associates with 30S ribosomal subunit, binds 16S rRNA.</text>
</comment>
<accession>A0ABZ0IUS1</accession>
<dbReference type="PANTHER" id="PTHR32120">
    <property type="entry name" value="SMALL RIBOSOMAL SUBUNIT BIOGENESIS GTPASE RSGA"/>
    <property type="match status" value="1"/>
</dbReference>
<feature type="domain" description="CP-type G" evidence="13">
    <location>
        <begin position="78"/>
        <end position="240"/>
    </location>
</feature>
<feature type="binding site" evidence="10">
    <location>
        <position position="264"/>
    </location>
    <ligand>
        <name>Zn(2+)</name>
        <dbReference type="ChEBI" id="CHEBI:29105"/>
    </ligand>
</feature>
<keyword evidence="11" id="KW-0472">Membrane</keyword>
<comment type="subcellular location">
    <subcellularLocation>
        <location evidence="10">Cytoplasm</location>
    </subcellularLocation>
</comment>
<dbReference type="Pfam" id="PF16745">
    <property type="entry name" value="RsgA_N"/>
    <property type="match status" value="1"/>
</dbReference>
<keyword evidence="6 10" id="KW-0378">Hydrolase</keyword>
<feature type="binding site" evidence="10">
    <location>
        <begin position="128"/>
        <end position="131"/>
    </location>
    <ligand>
        <name>GTP</name>
        <dbReference type="ChEBI" id="CHEBI:37565"/>
    </ligand>
</feature>
<dbReference type="Pfam" id="PF03193">
    <property type="entry name" value="RsgA_GTPase"/>
    <property type="match status" value="1"/>
</dbReference>
<dbReference type="CDD" id="cd04466">
    <property type="entry name" value="S1_YloQ_GTPase"/>
    <property type="match status" value="1"/>
</dbReference>
<dbReference type="PANTHER" id="PTHR32120:SF11">
    <property type="entry name" value="SMALL RIBOSOMAL SUBUNIT BIOGENESIS GTPASE RSGA 1, MITOCHONDRIAL-RELATED"/>
    <property type="match status" value="1"/>
</dbReference>
<keyword evidence="9 10" id="KW-0342">GTP-binding</keyword>
<dbReference type="RefSeq" id="WP_317490785.1">
    <property type="nucleotide sequence ID" value="NZ_CP136051.1"/>
</dbReference>
<feature type="transmembrane region" description="Helical" evidence="11">
    <location>
        <begin position="80"/>
        <end position="101"/>
    </location>
</feature>
<dbReference type="InterPro" id="IPR030378">
    <property type="entry name" value="G_CP_dom"/>
</dbReference>
<protein>
    <recommendedName>
        <fullName evidence="10">Small ribosomal subunit biogenesis GTPase RsgA</fullName>
        <ecNumber evidence="10">3.6.1.-</ecNumber>
    </recommendedName>
</protein>